<comment type="similarity">
    <text evidence="4">Belongs to the thiolase-like superfamily. Beta-ketoacyl-ACP synthases family.</text>
</comment>
<dbReference type="GO" id="GO:0005886">
    <property type="term" value="C:plasma membrane"/>
    <property type="evidence" value="ECO:0007669"/>
    <property type="project" value="TreeGrafter"/>
</dbReference>
<dbReference type="InterPro" id="IPR014031">
    <property type="entry name" value="Ketoacyl_synth_C"/>
</dbReference>
<reference evidence="6" key="1">
    <citation type="submission" date="2018-07" db="EMBL/GenBank/DDBJ databases">
        <authorList>
            <person name="Chen L."/>
        </authorList>
    </citation>
    <scope>NUCLEOTIDE SEQUENCE</scope>
    <source>
        <strain evidence="6">HSB185</strain>
    </source>
</reference>
<dbReference type="InterPro" id="IPR018201">
    <property type="entry name" value="Ketoacyl_synth_AS"/>
</dbReference>
<dbReference type="PANTHER" id="PTHR43775">
    <property type="entry name" value="FATTY ACID SYNTHASE"/>
    <property type="match status" value="1"/>
</dbReference>
<proteinExistence type="inferred from homology"/>
<dbReference type="SMART" id="SM00825">
    <property type="entry name" value="PKS_KS"/>
    <property type="match status" value="1"/>
</dbReference>
<dbReference type="GO" id="GO:0071770">
    <property type="term" value="P:DIM/DIP cell wall layer assembly"/>
    <property type="evidence" value="ECO:0007669"/>
    <property type="project" value="TreeGrafter"/>
</dbReference>
<dbReference type="CDD" id="cd00833">
    <property type="entry name" value="PKS"/>
    <property type="match status" value="1"/>
</dbReference>
<dbReference type="InterPro" id="IPR016039">
    <property type="entry name" value="Thiolase-like"/>
</dbReference>
<sequence length="226" mass="24067">MDPQQRLLTMYVWKAIEDAGYSAKRIAGTKTGIFTGTLGSGYQTLINKAGLPVEGYTMTGIVPSVGPNRMSYFLDIHGPSEPVETACSSSLVAIHRAVKAIETGDCDMAVAGGVNTIVTPEGHIGFQKAGMLSEDGRCKTFSDQADGYVRGEGAGMIVLKKLSEAEHDRDHIYGLIRGTAEDHGGRSASLTAPNPQAQTDVLKSAYQKAGIHPSTITYIETHGTRH</sequence>
<organism evidence="6">
    <name type="scientific">Bacillus subtilis</name>
    <dbReference type="NCBI Taxonomy" id="1423"/>
    <lineage>
        <taxon>Bacteria</taxon>
        <taxon>Bacillati</taxon>
        <taxon>Bacillota</taxon>
        <taxon>Bacilli</taxon>
        <taxon>Bacillales</taxon>
        <taxon>Bacillaceae</taxon>
        <taxon>Bacillus</taxon>
    </lineage>
</organism>
<dbReference type="GO" id="GO:0004312">
    <property type="term" value="F:fatty acid synthase activity"/>
    <property type="evidence" value="ECO:0007669"/>
    <property type="project" value="TreeGrafter"/>
</dbReference>
<feature type="domain" description="Ketosynthase family 3 (KS3)" evidence="5">
    <location>
        <begin position="1"/>
        <end position="226"/>
    </location>
</feature>
<dbReference type="GO" id="GO:0006633">
    <property type="term" value="P:fatty acid biosynthetic process"/>
    <property type="evidence" value="ECO:0007669"/>
    <property type="project" value="InterPro"/>
</dbReference>
<dbReference type="GO" id="GO:0005737">
    <property type="term" value="C:cytoplasm"/>
    <property type="evidence" value="ECO:0007669"/>
    <property type="project" value="TreeGrafter"/>
</dbReference>
<dbReference type="AlphaFoldDB" id="A0A482CY44"/>
<evidence type="ECO:0000259" key="5">
    <source>
        <dbReference type="PROSITE" id="PS52004"/>
    </source>
</evidence>
<dbReference type="Gene3D" id="3.40.47.10">
    <property type="match status" value="1"/>
</dbReference>
<dbReference type="PANTHER" id="PTHR43775:SF37">
    <property type="entry name" value="SI:DKEY-61P9.11"/>
    <property type="match status" value="1"/>
</dbReference>
<dbReference type="GO" id="GO:0004315">
    <property type="term" value="F:3-oxoacyl-[acyl-carrier-protein] synthase activity"/>
    <property type="evidence" value="ECO:0007669"/>
    <property type="project" value="InterPro"/>
</dbReference>
<evidence type="ECO:0000256" key="4">
    <source>
        <dbReference type="RuleBase" id="RU003694"/>
    </source>
</evidence>
<evidence type="ECO:0000256" key="1">
    <source>
        <dbReference type="ARBA" id="ARBA00022450"/>
    </source>
</evidence>
<dbReference type="InterPro" id="IPR050091">
    <property type="entry name" value="PKS_NRPS_Biosynth_Enz"/>
</dbReference>
<keyword evidence="3 4" id="KW-0808">Transferase</keyword>
<keyword evidence="1" id="KW-0596">Phosphopantetheine</keyword>
<evidence type="ECO:0000256" key="3">
    <source>
        <dbReference type="ARBA" id="ARBA00022679"/>
    </source>
</evidence>
<dbReference type="PROSITE" id="PS52004">
    <property type="entry name" value="KS3_2"/>
    <property type="match status" value="1"/>
</dbReference>
<dbReference type="SUPFAM" id="SSF53901">
    <property type="entry name" value="Thiolase-like"/>
    <property type="match status" value="2"/>
</dbReference>
<protein>
    <submittedName>
        <fullName evidence="6">Polyketide synthase</fullName>
    </submittedName>
</protein>
<name>A0A482CY44_BACIU</name>
<dbReference type="InterPro" id="IPR014030">
    <property type="entry name" value="Ketoacyl_synth_N"/>
</dbReference>
<keyword evidence="2" id="KW-0597">Phosphoprotein</keyword>
<evidence type="ECO:0000256" key="2">
    <source>
        <dbReference type="ARBA" id="ARBA00022553"/>
    </source>
</evidence>
<dbReference type="EMBL" id="MH572001">
    <property type="protein sequence ID" value="QBL98017.1"/>
    <property type="molecule type" value="Genomic_DNA"/>
</dbReference>
<accession>A0A482CY44</accession>
<dbReference type="InterPro" id="IPR020841">
    <property type="entry name" value="PKS_Beta-ketoAc_synthase_dom"/>
</dbReference>
<dbReference type="Pfam" id="PF00109">
    <property type="entry name" value="ketoacyl-synt"/>
    <property type="match status" value="1"/>
</dbReference>
<evidence type="ECO:0000313" key="6">
    <source>
        <dbReference type="EMBL" id="QBL98017.1"/>
    </source>
</evidence>
<dbReference type="Pfam" id="PF02801">
    <property type="entry name" value="Ketoacyl-synt_C"/>
    <property type="match status" value="1"/>
</dbReference>
<dbReference type="PROSITE" id="PS00606">
    <property type="entry name" value="KS3_1"/>
    <property type="match status" value="1"/>
</dbReference>